<accession>A0AAE3KNP9</accession>
<dbReference type="InterPro" id="IPR025554">
    <property type="entry name" value="DUF4140"/>
</dbReference>
<dbReference type="InterPro" id="IPR011935">
    <property type="entry name" value="CHP02231"/>
</dbReference>
<evidence type="ECO:0000313" key="6">
    <source>
        <dbReference type="Proteomes" id="UP001204953"/>
    </source>
</evidence>
<dbReference type="Pfam" id="PF13598">
    <property type="entry name" value="DUF4139"/>
    <property type="match status" value="1"/>
</dbReference>
<keyword evidence="6" id="KW-1185">Reference proteome</keyword>
<dbReference type="PANTHER" id="PTHR31005:SF8">
    <property type="entry name" value="DUF4139 DOMAIN-CONTAINING PROTEIN"/>
    <property type="match status" value="1"/>
</dbReference>
<dbReference type="Proteomes" id="UP001204953">
    <property type="component" value="Unassembled WGS sequence"/>
</dbReference>
<evidence type="ECO:0000259" key="4">
    <source>
        <dbReference type="Pfam" id="PF13600"/>
    </source>
</evidence>
<name>A0AAE3KNP9_9CYAN</name>
<evidence type="ECO:0000259" key="3">
    <source>
        <dbReference type="Pfam" id="PF13598"/>
    </source>
</evidence>
<proteinExistence type="predicted"/>
<evidence type="ECO:0000313" key="5">
    <source>
        <dbReference type="EMBL" id="MCP2730574.1"/>
    </source>
</evidence>
<gene>
    <name evidence="5" type="ORF">NJ959_19280</name>
</gene>
<protein>
    <submittedName>
        <fullName evidence="5">Mucoidy inhibitor MuiA family protein</fullName>
    </submittedName>
</protein>
<reference evidence="5" key="1">
    <citation type="submission" date="2022-06" db="EMBL/GenBank/DDBJ databases">
        <title>New cyanobacteria of genus Symplocastrum in benthos of Lake Baikal.</title>
        <authorList>
            <person name="Sorokovikova E."/>
            <person name="Tikhonova I."/>
            <person name="Krasnopeev A."/>
            <person name="Evseev P."/>
            <person name="Gladkikh A."/>
            <person name="Belykh O."/>
        </authorList>
    </citation>
    <scope>NUCLEOTIDE SEQUENCE</scope>
    <source>
        <strain evidence="5">BBK-W-15</strain>
    </source>
</reference>
<dbReference type="AlphaFoldDB" id="A0AAE3KNP9"/>
<evidence type="ECO:0000256" key="2">
    <source>
        <dbReference type="SAM" id="MobiDB-lite"/>
    </source>
</evidence>
<dbReference type="PANTHER" id="PTHR31005">
    <property type="entry name" value="DUF4139 DOMAIN-CONTAINING PROTEIN"/>
    <property type="match status" value="1"/>
</dbReference>
<dbReference type="InterPro" id="IPR037291">
    <property type="entry name" value="DUF4139"/>
</dbReference>
<organism evidence="5 6">
    <name type="scientific">Limnofasciculus baicalensis BBK-W-15</name>
    <dbReference type="NCBI Taxonomy" id="2699891"/>
    <lineage>
        <taxon>Bacteria</taxon>
        <taxon>Bacillati</taxon>
        <taxon>Cyanobacteriota</taxon>
        <taxon>Cyanophyceae</taxon>
        <taxon>Coleofasciculales</taxon>
        <taxon>Coleofasciculaceae</taxon>
        <taxon>Limnofasciculus</taxon>
        <taxon>Limnofasciculus baicalensis</taxon>
    </lineage>
</organism>
<comment type="caution">
    <text evidence="5">The sequence shown here is derived from an EMBL/GenBank/DDBJ whole genome shotgun (WGS) entry which is preliminary data.</text>
</comment>
<dbReference type="Pfam" id="PF13600">
    <property type="entry name" value="DUF4140"/>
    <property type="match status" value="1"/>
</dbReference>
<dbReference type="NCBIfam" id="TIGR02231">
    <property type="entry name" value="mucoidy inhibitor MuiA family protein"/>
    <property type="match status" value="1"/>
</dbReference>
<keyword evidence="1" id="KW-0175">Coiled coil</keyword>
<evidence type="ECO:0000256" key="1">
    <source>
        <dbReference type="SAM" id="Coils"/>
    </source>
</evidence>
<feature type="region of interest" description="Disordered" evidence="2">
    <location>
        <begin position="277"/>
        <end position="303"/>
    </location>
</feature>
<feature type="domain" description="DUF4140" evidence="4">
    <location>
        <begin position="12"/>
        <end position="110"/>
    </location>
</feature>
<feature type="domain" description="DUF4139" evidence="3">
    <location>
        <begin position="203"/>
        <end position="530"/>
    </location>
</feature>
<feature type="coiled-coil region" evidence="1">
    <location>
        <begin position="80"/>
        <end position="107"/>
    </location>
</feature>
<dbReference type="EMBL" id="JAMZMM010000216">
    <property type="protein sequence ID" value="MCP2730574.1"/>
    <property type="molecule type" value="Genomic_DNA"/>
</dbReference>
<sequence>MNKTVDTHISEVTVYDDQALVTRRGIVQLTGEEQELIIPYLPTTLVSESVQVSGAGKAGVRLLGVRSERTQTPTSLHPKVAQLNEEIRQLEEQKRQGQESMILLNLQRTFIKDLNNYYLDSLAKSQNPEPLDIEKMGNLMNFVGERWHTISSAIGQHDREQKQLGNQLQVLRSQLDQLSLPRTQDSFNIIITLEPLGVGELELEISYLVTQASWQPRYDLRWQSANQTVNLIYQADVKQNTGEDWLGVALILSTAKPKLGTQLPPLTPWYIDVKQPRDLSPGTKSSEQSDKSPSRNPHLTMPFAGTTVQSDMLSEAELERLRGELATGDSVKVAGIVTFVVSRRCNIPSDCASHKTIIFNEDYPCKSEYISIPRRLSYAYVKVAITNPLTSVTLLPGQANIFRDNTFIGTTQIQNIAPGQEFNIEFGVDEGLKIDRNLVERLIDKKLIGDRGRTTATYGYRIAITNLRNQEVEVKVIEQLPVSCHQQLKVRLVDCQPPISIGDMGILEWTLFLPPLSSQDLSYQFAIEHPPELQVAGLDI</sequence>
<dbReference type="RefSeq" id="WP_254013330.1">
    <property type="nucleotide sequence ID" value="NZ_JAMZMM010000216.1"/>
</dbReference>